<comment type="cofactor">
    <cofactor evidence="1">
        <name>Mg(2+)</name>
        <dbReference type="ChEBI" id="CHEBI:18420"/>
    </cofactor>
</comment>
<evidence type="ECO:0000313" key="15">
    <source>
        <dbReference type="Proteomes" id="UP000565262"/>
    </source>
</evidence>
<proteinExistence type="inferred from homology"/>
<dbReference type="GO" id="GO:0001680">
    <property type="term" value="P:tRNA 3'-terminal CCA addition"/>
    <property type="evidence" value="ECO:0007669"/>
    <property type="project" value="InterPro"/>
</dbReference>
<dbReference type="CDD" id="cd05398">
    <property type="entry name" value="NT_ClassII-CCAase"/>
    <property type="match status" value="1"/>
</dbReference>
<dbReference type="Gene3D" id="1.10.3090.10">
    <property type="entry name" value="cca-adding enzyme, domain 2"/>
    <property type="match status" value="1"/>
</dbReference>
<dbReference type="Gene3D" id="3.30.460.10">
    <property type="entry name" value="Beta Polymerase, domain 2"/>
    <property type="match status" value="1"/>
</dbReference>
<dbReference type="InterPro" id="IPR050124">
    <property type="entry name" value="tRNA_CCA-adding_enzyme"/>
</dbReference>
<keyword evidence="2 11" id="KW-0808">Transferase</keyword>
<comment type="caution">
    <text evidence="14">The sequence shown here is derived from an EMBL/GenBank/DDBJ whole genome shotgun (WGS) entry which is preliminary data.</text>
</comment>
<dbReference type="GO" id="GO:0042245">
    <property type="term" value="P:RNA repair"/>
    <property type="evidence" value="ECO:0007669"/>
    <property type="project" value="UniProtKB-KW"/>
</dbReference>
<dbReference type="GO" id="GO:0046872">
    <property type="term" value="F:metal ion binding"/>
    <property type="evidence" value="ECO:0007669"/>
    <property type="project" value="UniProtKB-KW"/>
</dbReference>
<evidence type="ECO:0000256" key="5">
    <source>
        <dbReference type="ARBA" id="ARBA00022723"/>
    </source>
</evidence>
<evidence type="ECO:0000256" key="10">
    <source>
        <dbReference type="ARBA" id="ARBA00022884"/>
    </source>
</evidence>
<dbReference type="InterPro" id="IPR043519">
    <property type="entry name" value="NT_sf"/>
</dbReference>
<keyword evidence="9" id="KW-0460">Magnesium</keyword>
<keyword evidence="3" id="KW-0819">tRNA processing</keyword>
<evidence type="ECO:0000256" key="6">
    <source>
        <dbReference type="ARBA" id="ARBA00022741"/>
    </source>
</evidence>
<reference evidence="14 15" key="1">
    <citation type="submission" date="2020-08" db="EMBL/GenBank/DDBJ databases">
        <title>Oceanospirillum sp. nov. isolated from marine sediment.</title>
        <authorList>
            <person name="Ji X."/>
        </authorList>
    </citation>
    <scope>NUCLEOTIDE SEQUENCE [LARGE SCALE GENOMIC DNA]</scope>
    <source>
        <strain evidence="14 15">D5</strain>
    </source>
</reference>
<evidence type="ECO:0000259" key="13">
    <source>
        <dbReference type="Pfam" id="PF12627"/>
    </source>
</evidence>
<gene>
    <name evidence="14" type="ORF">H4O21_14530</name>
</gene>
<dbReference type="SUPFAM" id="SSF81301">
    <property type="entry name" value="Nucleotidyltransferase"/>
    <property type="match status" value="1"/>
</dbReference>
<dbReference type="SUPFAM" id="SSF81891">
    <property type="entry name" value="Poly A polymerase C-terminal region-like"/>
    <property type="match status" value="1"/>
</dbReference>
<evidence type="ECO:0000256" key="3">
    <source>
        <dbReference type="ARBA" id="ARBA00022694"/>
    </source>
</evidence>
<keyword evidence="15" id="KW-1185">Reference proteome</keyword>
<evidence type="ECO:0000256" key="8">
    <source>
        <dbReference type="ARBA" id="ARBA00022840"/>
    </source>
</evidence>
<keyword evidence="6" id="KW-0547">Nucleotide-binding</keyword>
<protein>
    <submittedName>
        <fullName evidence="14">Uncharacterized protein</fullName>
    </submittedName>
</protein>
<dbReference type="AlphaFoldDB" id="A0A839ITL1"/>
<dbReference type="InterPro" id="IPR032828">
    <property type="entry name" value="PolyA_RNA-bd"/>
</dbReference>
<evidence type="ECO:0000313" key="14">
    <source>
        <dbReference type="EMBL" id="MBB1487819.1"/>
    </source>
</evidence>
<dbReference type="Proteomes" id="UP000565262">
    <property type="component" value="Unassembled WGS sequence"/>
</dbReference>
<keyword evidence="10 11" id="KW-0694">RNA-binding</keyword>
<feature type="domain" description="Poly A polymerase head" evidence="12">
    <location>
        <begin position="7"/>
        <end position="126"/>
    </location>
</feature>
<evidence type="ECO:0000256" key="2">
    <source>
        <dbReference type="ARBA" id="ARBA00022679"/>
    </source>
</evidence>
<dbReference type="Pfam" id="PF12627">
    <property type="entry name" value="PolyA_pol_RNAbd"/>
    <property type="match status" value="1"/>
</dbReference>
<dbReference type="EMBL" id="JACJFM010000019">
    <property type="protein sequence ID" value="MBB1487819.1"/>
    <property type="molecule type" value="Genomic_DNA"/>
</dbReference>
<keyword evidence="8" id="KW-0067">ATP-binding</keyword>
<evidence type="ECO:0000256" key="4">
    <source>
        <dbReference type="ARBA" id="ARBA00022695"/>
    </source>
</evidence>
<dbReference type="PANTHER" id="PTHR47545">
    <property type="entry name" value="MULTIFUNCTIONAL CCA PROTEIN"/>
    <property type="match status" value="1"/>
</dbReference>
<dbReference type="GO" id="GO:0004810">
    <property type="term" value="F:CCA tRNA nucleotidyltransferase activity"/>
    <property type="evidence" value="ECO:0007669"/>
    <property type="project" value="InterPro"/>
</dbReference>
<evidence type="ECO:0000256" key="9">
    <source>
        <dbReference type="ARBA" id="ARBA00022842"/>
    </source>
</evidence>
<organism evidence="14 15">
    <name type="scientific">Oceanospirillum sediminis</name>
    <dbReference type="NCBI Taxonomy" id="2760088"/>
    <lineage>
        <taxon>Bacteria</taxon>
        <taxon>Pseudomonadati</taxon>
        <taxon>Pseudomonadota</taxon>
        <taxon>Gammaproteobacteria</taxon>
        <taxon>Oceanospirillales</taxon>
        <taxon>Oceanospirillaceae</taxon>
        <taxon>Oceanospirillum</taxon>
    </lineage>
</organism>
<dbReference type="RefSeq" id="WP_182809594.1">
    <property type="nucleotide sequence ID" value="NZ_JACJFM010000019.1"/>
</dbReference>
<dbReference type="InterPro" id="IPR002646">
    <property type="entry name" value="PolA_pol_head_dom"/>
</dbReference>
<keyword evidence="5" id="KW-0479">Metal-binding</keyword>
<evidence type="ECO:0000256" key="11">
    <source>
        <dbReference type="RuleBase" id="RU003953"/>
    </source>
</evidence>
<evidence type="ECO:0000259" key="12">
    <source>
        <dbReference type="Pfam" id="PF01743"/>
    </source>
</evidence>
<dbReference type="GO" id="GO:0005524">
    <property type="term" value="F:ATP binding"/>
    <property type="evidence" value="ECO:0007669"/>
    <property type="project" value="UniProtKB-KW"/>
</dbReference>
<dbReference type="InterPro" id="IPR012006">
    <property type="entry name" value="CCA_bact"/>
</dbReference>
<evidence type="ECO:0000256" key="7">
    <source>
        <dbReference type="ARBA" id="ARBA00022800"/>
    </source>
</evidence>
<keyword evidence="4" id="KW-0548">Nucleotidyltransferase</keyword>
<dbReference type="PIRSF" id="PIRSF000813">
    <property type="entry name" value="CCA_bact"/>
    <property type="match status" value="1"/>
</dbReference>
<evidence type="ECO:0000256" key="1">
    <source>
        <dbReference type="ARBA" id="ARBA00001946"/>
    </source>
</evidence>
<dbReference type="GO" id="GO:0003723">
    <property type="term" value="F:RNA binding"/>
    <property type="evidence" value="ECO:0007669"/>
    <property type="project" value="UniProtKB-KW"/>
</dbReference>
<dbReference type="Pfam" id="PF01743">
    <property type="entry name" value="PolyA_pol"/>
    <property type="match status" value="1"/>
</dbReference>
<dbReference type="PANTHER" id="PTHR47545:SF1">
    <property type="entry name" value="MULTIFUNCTIONAL CCA PROTEIN"/>
    <property type="match status" value="1"/>
</dbReference>
<sequence>MLCPGKVFLVGGPVRDRLLGVQAHDNDWVVTGATPEQMLAAGFTQVGKDFPVFLHPETREEYALARTERKQGHGYQGFICHTNPDVSLEEDLQRRDFTINAMALGPDNQLTDPYQGQTDLQNRLLRHVSPAFSEDPLRVLRGARFLARFYHLGFRVAEETLTLMSELAIQGELQHLSAERVWKETERALEEADPEQYFQLLQQTHALEVWWPELQTLCLQPDALTIPDELKGSGQSMQVWAWLLKTLSSEQIQTLNIRLKSPRRYLDFALLYEAFRHTLYTPENTEQVLMLLEKSGALKQGGLFAALLSMLPADDRLLKQQWQSLADNIRQISARQFSEQGLKGPELGQAIRQQRIQEVSHWLHRL</sequence>
<keyword evidence="7" id="KW-0692">RNA repair</keyword>
<name>A0A839ITL1_9GAMM</name>
<feature type="domain" description="tRNA nucleotidyltransferase/poly(A) polymerase RNA and SrmB- binding" evidence="13">
    <location>
        <begin position="153"/>
        <end position="215"/>
    </location>
</feature>
<comment type="similarity">
    <text evidence="11">Belongs to the tRNA nucleotidyltransferase/poly(A) polymerase family.</text>
</comment>
<accession>A0A839ITL1</accession>